<dbReference type="PANTHER" id="PTHR40459:SF1">
    <property type="entry name" value="CONSERVED HYPOTHETICAL ALANINE AND LEUCINE RICH PROTEIN"/>
    <property type="match status" value="1"/>
</dbReference>
<dbReference type="Pfam" id="PF10728">
    <property type="entry name" value="DUF2520"/>
    <property type="match status" value="1"/>
</dbReference>
<dbReference type="InterPro" id="IPR018931">
    <property type="entry name" value="DUF2520"/>
</dbReference>
<accession>A0A537KJ32</accession>
<gene>
    <name evidence="3" type="ORF">E6H01_14270</name>
</gene>
<evidence type="ECO:0000313" key="4">
    <source>
        <dbReference type="Proteomes" id="UP000319353"/>
    </source>
</evidence>
<dbReference type="InterPro" id="IPR037108">
    <property type="entry name" value="TM1727-like_C_sf"/>
</dbReference>
<dbReference type="Proteomes" id="UP000319353">
    <property type="component" value="Unassembled WGS sequence"/>
</dbReference>
<dbReference type="Gene3D" id="1.10.1040.20">
    <property type="entry name" value="ProC-like, C-terminal domain"/>
    <property type="match status" value="1"/>
</dbReference>
<evidence type="ECO:0000259" key="1">
    <source>
        <dbReference type="Pfam" id="PF10727"/>
    </source>
</evidence>
<dbReference type="PANTHER" id="PTHR40459">
    <property type="entry name" value="CONSERVED HYPOTHETICAL ALANINE AND LEUCINE RICH PROTEIN"/>
    <property type="match status" value="1"/>
</dbReference>
<protein>
    <submittedName>
        <fullName evidence="3">DUF2520 domain-containing protein</fullName>
    </submittedName>
</protein>
<dbReference type="InterPro" id="IPR019665">
    <property type="entry name" value="OxRdtase/DH_put_Rossmann_dom"/>
</dbReference>
<comment type="caution">
    <text evidence="3">The sequence shown here is derived from an EMBL/GenBank/DDBJ whole genome shotgun (WGS) entry which is preliminary data.</text>
</comment>
<proteinExistence type="predicted"/>
<evidence type="ECO:0000313" key="3">
    <source>
        <dbReference type="EMBL" id="TMI95770.1"/>
    </source>
</evidence>
<dbReference type="Pfam" id="PF10727">
    <property type="entry name" value="Rossmann-like"/>
    <property type="match status" value="1"/>
</dbReference>
<organism evidence="3 4">
    <name type="scientific">Candidatus Segetimicrobium genomatis</name>
    <dbReference type="NCBI Taxonomy" id="2569760"/>
    <lineage>
        <taxon>Bacteria</taxon>
        <taxon>Bacillati</taxon>
        <taxon>Candidatus Sysuimicrobiota</taxon>
        <taxon>Candidatus Sysuimicrobiia</taxon>
        <taxon>Candidatus Sysuimicrobiales</taxon>
        <taxon>Candidatus Segetimicrobiaceae</taxon>
        <taxon>Candidatus Segetimicrobium</taxon>
    </lineage>
</organism>
<name>A0A537KJ32_9BACT</name>
<reference evidence="3 4" key="1">
    <citation type="journal article" date="2019" name="Nat. Microbiol.">
        <title>Mediterranean grassland soil C-N compound turnover is dependent on rainfall and depth, and is mediated by genomically divergent microorganisms.</title>
        <authorList>
            <person name="Diamond S."/>
            <person name="Andeer P.F."/>
            <person name="Li Z."/>
            <person name="Crits-Christoph A."/>
            <person name="Burstein D."/>
            <person name="Anantharaman K."/>
            <person name="Lane K.R."/>
            <person name="Thomas B.C."/>
            <person name="Pan C."/>
            <person name="Northen T.R."/>
            <person name="Banfield J.F."/>
        </authorList>
    </citation>
    <scope>NUCLEOTIDE SEQUENCE [LARGE SCALE GENOMIC DNA]</scope>
    <source>
        <strain evidence="3">NP_4</strain>
    </source>
</reference>
<dbReference type="InterPro" id="IPR008927">
    <property type="entry name" value="6-PGluconate_DH-like_C_sf"/>
</dbReference>
<dbReference type="SUPFAM" id="SSF51735">
    <property type="entry name" value="NAD(P)-binding Rossmann-fold domains"/>
    <property type="match status" value="1"/>
</dbReference>
<evidence type="ECO:0000259" key="2">
    <source>
        <dbReference type="Pfam" id="PF10728"/>
    </source>
</evidence>
<feature type="domain" description="DUF2520" evidence="2">
    <location>
        <begin position="142"/>
        <end position="265"/>
    </location>
</feature>
<dbReference type="SUPFAM" id="SSF48179">
    <property type="entry name" value="6-phosphogluconate dehydrogenase C-terminal domain-like"/>
    <property type="match status" value="1"/>
</dbReference>
<dbReference type="EMBL" id="VBAL01000281">
    <property type="protein sequence ID" value="TMI95770.1"/>
    <property type="molecule type" value="Genomic_DNA"/>
</dbReference>
<sequence length="298" mass="31709">MIRRAPLPAGVGVIGPGRAGIGLALALAAAGHRVQLHGRHKQKVPKPLTLTVGPGDRPPPWVSEVGVLFLAVRDDAIRPLAQMLHDTRSVQPEHVVLHLSGVQGQEALGPLVTTRAALGSLHPLQTISDAAQAPERLRGAWAAIEGMPRAMETAERLAEDVGLRPFRLTAKAKVVYHAGAVFASNYFVVVEAAAQRLLRHAGLTAAEAWEALRPLVRGTLENLERQGPLAALTGPVLRADTDTIARHLESLTVDDGNLYRSLGRAALELAQKQGMDEVTAAKVAEVLATDLPPVIRAR</sequence>
<dbReference type="Gene3D" id="3.40.50.720">
    <property type="entry name" value="NAD(P)-binding Rossmann-like Domain"/>
    <property type="match status" value="1"/>
</dbReference>
<dbReference type="InterPro" id="IPR036291">
    <property type="entry name" value="NAD(P)-bd_dom_sf"/>
</dbReference>
<dbReference type="AlphaFoldDB" id="A0A537KJ32"/>
<feature type="domain" description="Putative oxidoreductase/dehydrogenase Rossmann-like" evidence="1">
    <location>
        <begin position="10"/>
        <end position="123"/>
    </location>
</feature>